<keyword evidence="2" id="KW-0255">Endonuclease</keyword>
<sequence length="282" mass="33408">MKNVKHTKIGYHDATILAGRIISEFYGDSATDYDYMNDFIEDNFDEIIVKFVNPQKFTVLHMLIKYFDDLIYGDGIREILKNVDWDDYEMFLEYMSNMISNTGIDIGIRFPDFKIIDEAEVLDECDEFNYVDYYINTLEVKRIEAQPLLINSTFHVLMINKIFLRDLNEFFATYIQKHIDRVPLEYLDKDRKLLRTSYWNSWLKRGIFFRDKGVCTLCRKDLTGSYNLGINFEIDHIVPLSKYGNNDPSNLQILCNECNLLKLNRSSETSQYDIPLWNMVNE</sequence>
<dbReference type="EMBL" id="JMQA01000029">
    <property type="protein sequence ID" value="KFN08329.1"/>
    <property type="molecule type" value="Genomic_DNA"/>
</dbReference>
<dbReference type="RefSeq" id="WP_036623388.1">
    <property type="nucleotide sequence ID" value="NZ_BOSD01000021.1"/>
</dbReference>
<evidence type="ECO:0000313" key="3">
    <source>
        <dbReference type="Proteomes" id="UP000029278"/>
    </source>
</evidence>
<dbReference type="PANTHER" id="PTHR33877">
    <property type="entry name" value="SLL1193 PROTEIN"/>
    <property type="match status" value="1"/>
</dbReference>
<dbReference type="AlphaFoldDB" id="A0A090ZAM1"/>
<name>A0A090ZAM1_PAEMA</name>
<dbReference type="InterPro" id="IPR052892">
    <property type="entry name" value="NA-targeting_endonuclease"/>
</dbReference>
<accession>A0A090ZAM1</accession>
<dbReference type="PANTHER" id="PTHR33877:SF1">
    <property type="entry name" value="TYPE IV METHYL-DIRECTED RESTRICTION ENZYME ECOKMCRA"/>
    <property type="match status" value="1"/>
</dbReference>
<dbReference type="STRING" id="44252.DJ90_1614"/>
<reference evidence="2 3" key="1">
    <citation type="submission" date="2014-04" db="EMBL/GenBank/DDBJ databases">
        <authorList>
            <person name="Bishop-Lilly K.A."/>
            <person name="Broomall S.M."/>
            <person name="Chain P.S."/>
            <person name="Chertkov O."/>
            <person name="Coyne S.R."/>
            <person name="Daligault H.E."/>
            <person name="Davenport K.W."/>
            <person name="Erkkila T."/>
            <person name="Frey K.G."/>
            <person name="Gibbons H.S."/>
            <person name="Gu W."/>
            <person name="Jaissle J."/>
            <person name="Johnson S.L."/>
            <person name="Koroleva G.I."/>
            <person name="Ladner J.T."/>
            <person name="Lo C.-C."/>
            <person name="Minogue T.D."/>
            <person name="Munk C."/>
            <person name="Palacios G.F."/>
            <person name="Redden C.L."/>
            <person name="Rosenzweig C.N."/>
            <person name="Scholz M.B."/>
            <person name="Teshima H."/>
            <person name="Xu Y."/>
        </authorList>
    </citation>
    <scope>NUCLEOTIDE SEQUENCE [LARGE SCALE GENOMIC DNA]</scope>
    <source>
        <strain evidence="2 3">8244</strain>
    </source>
</reference>
<comment type="caution">
    <text evidence="2">The sequence shown here is derived from an EMBL/GenBank/DDBJ whole genome shotgun (WGS) entry which is preliminary data.</text>
</comment>
<feature type="domain" description="HNH nuclease" evidence="1">
    <location>
        <begin position="202"/>
        <end position="260"/>
    </location>
</feature>
<dbReference type="HOGENOM" id="CLU_064659_0_0_9"/>
<proteinExistence type="predicted"/>
<dbReference type="SMART" id="SM00507">
    <property type="entry name" value="HNHc"/>
    <property type="match status" value="1"/>
</dbReference>
<keyword evidence="2" id="KW-0540">Nuclease</keyword>
<dbReference type="GO" id="GO:0003676">
    <property type="term" value="F:nucleic acid binding"/>
    <property type="evidence" value="ECO:0007669"/>
    <property type="project" value="InterPro"/>
</dbReference>
<organism evidence="2 3">
    <name type="scientific">Paenibacillus macerans</name>
    <name type="common">Bacillus macerans</name>
    <dbReference type="NCBI Taxonomy" id="44252"/>
    <lineage>
        <taxon>Bacteria</taxon>
        <taxon>Bacillati</taxon>
        <taxon>Bacillota</taxon>
        <taxon>Bacilli</taxon>
        <taxon>Bacillales</taxon>
        <taxon>Paenibacillaceae</taxon>
        <taxon>Paenibacillus</taxon>
    </lineage>
</organism>
<dbReference type="Pfam" id="PF01844">
    <property type="entry name" value="HNH"/>
    <property type="match status" value="1"/>
</dbReference>
<evidence type="ECO:0000259" key="1">
    <source>
        <dbReference type="SMART" id="SM00507"/>
    </source>
</evidence>
<dbReference type="GO" id="GO:0004519">
    <property type="term" value="F:endonuclease activity"/>
    <property type="evidence" value="ECO:0007669"/>
    <property type="project" value="UniProtKB-KW"/>
</dbReference>
<protein>
    <submittedName>
        <fullName evidence="2">HNH endonuclease family protein</fullName>
    </submittedName>
</protein>
<dbReference type="CDD" id="cd00085">
    <property type="entry name" value="HNHc"/>
    <property type="match status" value="1"/>
</dbReference>
<dbReference type="InterPro" id="IPR002711">
    <property type="entry name" value="HNH"/>
</dbReference>
<dbReference type="GO" id="GO:0008270">
    <property type="term" value="F:zinc ion binding"/>
    <property type="evidence" value="ECO:0007669"/>
    <property type="project" value="InterPro"/>
</dbReference>
<dbReference type="PATRIC" id="fig|44252.3.peg.3227"/>
<dbReference type="GeneID" id="77007518"/>
<keyword evidence="2" id="KW-0378">Hydrolase</keyword>
<gene>
    <name evidence="2" type="ORF">DJ90_1614</name>
</gene>
<dbReference type="Gene3D" id="1.10.30.50">
    <property type="match status" value="1"/>
</dbReference>
<dbReference type="Proteomes" id="UP000029278">
    <property type="component" value="Unassembled WGS sequence"/>
</dbReference>
<evidence type="ECO:0000313" key="2">
    <source>
        <dbReference type="EMBL" id="KFN08329.1"/>
    </source>
</evidence>
<dbReference type="OrthoDB" id="9802901at2"/>
<dbReference type="InterPro" id="IPR003615">
    <property type="entry name" value="HNH_nuc"/>
</dbReference>
<keyword evidence="3" id="KW-1185">Reference proteome</keyword>